<proteinExistence type="predicted"/>
<dbReference type="PANTHER" id="PTHR32251">
    <property type="entry name" value="3-OXO-5-ALPHA-STEROID 4-DEHYDROGENASE"/>
    <property type="match status" value="1"/>
</dbReference>
<dbReference type="AlphaFoldDB" id="F0Y6C9"/>
<evidence type="ECO:0000313" key="2">
    <source>
        <dbReference type="EMBL" id="EGB09226.1"/>
    </source>
</evidence>
<accession>F0Y6C9</accession>
<feature type="compositionally biased region" description="Basic and acidic residues" evidence="1">
    <location>
        <begin position="583"/>
        <end position="593"/>
    </location>
</feature>
<feature type="compositionally biased region" description="Low complexity" evidence="1">
    <location>
        <begin position="553"/>
        <end position="562"/>
    </location>
</feature>
<feature type="compositionally biased region" description="Pro residues" evidence="1">
    <location>
        <begin position="479"/>
        <end position="489"/>
    </location>
</feature>
<dbReference type="KEGG" id="aaf:AURANDRAFT_63523"/>
<feature type="region of interest" description="Disordered" evidence="1">
    <location>
        <begin position="728"/>
        <end position="747"/>
    </location>
</feature>
<keyword evidence="3" id="KW-1185">Reference proteome</keyword>
<dbReference type="Pfam" id="PF06966">
    <property type="entry name" value="DUF1295"/>
    <property type="match status" value="1"/>
</dbReference>
<dbReference type="OrthoDB" id="201504at2759"/>
<evidence type="ECO:0000256" key="1">
    <source>
        <dbReference type="SAM" id="MobiDB-lite"/>
    </source>
</evidence>
<feature type="region of interest" description="Disordered" evidence="1">
    <location>
        <begin position="1184"/>
        <end position="1207"/>
    </location>
</feature>
<dbReference type="PANTHER" id="PTHR32251:SF23">
    <property type="entry name" value="3-OXO-5-ALPHA-STEROID 4-DEHYDROGENASE (DUF1295)"/>
    <property type="match status" value="1"/>
</dbReference>
<dbReference type="Proteomes" id="UP000002729">
    <property type="component" value="Unassembled WGS sequence"/>
</dbReference>
<feature type="compositionally biased region" description="Low complexity" evidence="1">
    <location>
        <begin position="728"/>
        <end position="743"/>
    </location>
</feature>
<dbReference type="InParanoid" id="F0Y6C9"/>
<protein>
    <recommendedName>
        <fullName evidence="4">Steroid 5-alpha reductase C-terminal domain-containing protein</fullName>
    </recommendedName>
</protein>
<feature type="region of interest" description="Disordered" evidence="1">
    <location>
        <begin position="477"/>
        <end position="686"/>
    </location>
</feature>
<feature type="region of interest" description="Disordered" evidence="1">
    <location>
        <begin position="427"/>
        <end position="456"/>
    </location>
</feature>
<feature type="compositionally biased region" description="Basic and acidic residues" evidence="1">
    <location>
        <begin position="541"/>
        <end position="552"/>
    </location>
</feature>
<reference evidence="2 3" key="1">
    <citation type="journal article" date="2011" name="Proc. Natl. Acad. Sci. U.S.A.">
        <title>Niche of harmful alga Aureococcus anophagefferens revealed through ecogenomics.</title>
        <authorList>
            <person name="Gobler C.J."/>
            <person name="Berry D.L."/>
            <person name="Dyhrman S.T."/>
            <person name="Wilhelm S.W."/>
            <person name="Salamov A."/>
            <person name="Lobanov A.V."/>
            <person name="Zhang Y."/>
            <person name="Collier J.L."/>
            <person name="Wurch L.L."/>
            <person name="Kustka A.B."/>
            <person name="Dill B.D."/>
            <person name="Shah M."/>
            <person name="VerBerkmoes N.C."/>
            <person name="Kuo A."/>
            <person name="Terry A."/>
            <person name="Pangilinan J."/>
            <person name="Lindquist E.A."/>
            <person name="Lucas S."/>
            <person name="Paulsen I.T."/>
            <person name="Hattenrath-Lehmann T.K."/>
            <person name="Talmage S.C."/>
            <person name="Walker E.A."/>
            <person name="Koch F."/>
            <person name="Burson A.M."/>
            <person name="Marcoval M.A."/>
            <person name="Tang Y.Z."/>
            <person name="Lecleir G.R."/>
            <person name="Coyne K.J."/>
            <person name="Berg G.M."/>
            <person name="Bertrand E.M."/>
            <person name="Saito M.A."/>
            <person name="Gladyshev V.N."/>
            <person name="Grigoriev I.V."/>
        </authorList>
    </citation>
    <scope>NUCLEOTIDE SEQUENCE [LARGE SCALE GENOMIC DNA]</scope>
    <source>
        <strain evidence="3">CCMP 1984</strain>
    </source>
</reference>
<evidence type="ECO:0008006" key="4">
    <source>
        <dbReference type="Google" id="ProtNLM"/>
    </source>
</evidence>
<gene>
    <name evidence="2" type="ORF">AURANDRAFT_63523</name>
</gene>
<dbReference type="OMA" id="INCTANR"/>
<organism evidence="3">
    <name type="scientific">Aureococcus anophagefferens</name>
    <name type="common">Harmful bloom alga</name>
    <dbReference type="NCBI Taxonomy" id="44056"/>
    <lineage>
        <taxon>Eukaryota</taxon>
        <taxon>Sar</taxon>
        <taxon>Stramenopiles</taxon>
        <taxon>Ochrophyta</taxon>
        <taxon>Pelagophyceae</taxon>
        <taxon>Pelagomonadales</taxon>
        <taxon>Pelagomonadaceae</taxon>
        <taxon>Aureococcus</taxon>
    </lineage>
</organism>
<dbReference type="RefSeq" id="XP_009036333.1">
    <property type="nucleotide sequence ID" value="XM_009038085.1"/>
</dbReference>
<name>F0Y6C9_AURAN</name>
<dbReference type="InterPro" id="IPR010721">
    <property type="entry name" value="UstE-like"/>
</dbReference>
<sequence length="1207" mass="122851">MADLRDMERLRASFRSRDGLYQRTGEAPERRVSAAACRAAYATALAAATVLAAAAPWPDGWADAPLVRGLALDAAATVVVYGFSLRADNSSVYDPYWCVLPLWLLFYWKAEAPGGFWFYEPRETMVLCCVWAWAWRFFFLHLTPTLLVYGALAPAARVVLAGSDAPPLNRLDAVALACVVASLALEAAADETLRRHRASGKTATCVAGLWGRSRHPNYCGECLFWASLSLFALAADRLTPALAAGPAAMCLFFRLASALEAFVGGGDAGTPSGRRQTVEGSSLDQLERLIAGDALDEAARSAIRSSRGSDATASDARRLLGSLAPSEGGETVATEELRGLEHLVADATAPPPGRAERAAAAAASCAVAALGAANAALGLRGTGAAAYEELLATPPELLGGAGLLGDGGASPGRARTGLEFVSAATHVPPTLGHGRRSLPQEHQLLPSGAPPAPAEPSALDVVAAAEAALELERAALAPRSPPSLSPPPKGSAQLKSCLSSSKKRRPRTAASPGGVTFNAESRVTTFRGDDPPSALTPGGTERTREADGRRASDPGGAAAAADAGGGEDRRKTLENSAALARWTIDHGGSRRPDLSSSPRRASGRFSRVEDDSTSSTSDDDDDDDRERAMELTGALTADFGRGAPNELSPIGEEGEAQSPESAPSTAAPKFGANFESPDGGDDVAAPDADRTVALEAHLGELLDLSPGAPPADATVQLEASLGELLEASGGAPARASSSSSSMVDDSDAPPRALLEALGLDDVALTLAASTGVPTLAGGGLGGAAPPRAAAAAAAREARACRAAAAAASRDAAAARERGLEALMAGGAAAAHALATAPGVARDVVAAAAADARAALAARAAAGRRALAADLRKAAKTLAAEADAGRCRALVDRVAALERRRDELRAAPPGALVVAPPKDDADAKYRERLAAGLHGWTAAKVGADEAVLALPHALYGTWATFHVLQAKGDRRLLCRRGVGEAPADAALANVRAKFGAAPDDACASALFAAPHVWLHPAAHAVDGAVFEVAVAEKGGQKALVSELARATLGAAKLQRLGKELFALQATCAMAPPAWSSSACAVAVDARSVSVGATLRLAFAARRGYPAYGAGRLARPGPGALLTLAIEPGLGAAAPRLADRAIRALADRGLALPGAAGGALHCQHTPGSLLAVCACVQQAIDQDLPPPVAEDAPAALLDRERPPQAPAAL</sequence>
<dbReference type="GO" id="GO:0016020">
    <property type="term" value="C:membrane"/>
    <property type="evidence" value="ECO:0007669"/>
    <property type="project" value="TreeGrafter"/>
</dbReference>
<evidence type="ECO:0000313" key="3">
    <source>
        <dbReference type="Proteomes" id="UP000002729"/>
    </source>
</evidence>
<dbReference type="GeneID" id="20224375"/>
<dbReference type="eggNOG" id="ENOG502SBQC">
    <property type="taxonomic scope" value="Eukaryota"/>
</dbReference>
<dbReference type="Gene3D" id="1.20.120.1630">
    <property type="match status" value="1"/>
</dbReference>
<dbReference type="EMBL" id="GL833126">
    <property type="protein sequence ID" value="EGB09226.1"/>
    <property type="molecule type" value="Genomic_DNA"/>
</dbReference>